<sequence>MATRKRWLGRLGAAVLLSGAALGVFAAPASAHNYEVSSTPEAGAVVTTQPDVISVTTNDDLLAVDGLNGGMGIQVSGPAEHPLYYGDGCVTVFGPTIEAEAALGQPGEYTVSWQVISTDGHSVSDSFTFTWKPNADQKLAAGKSAPPTCGKTATDAAGEGTATAAPDGSGDAGGAATSGDAAKAALVDVVWIGGAVLVVLVAVVVTLVLVRRKPAVPRE</sequence>
<keyword evidence="8" id="KW-1185">Reference proteome</keyword>
<keyword evidence="2" id="KW-0186">Copper</keyword>
<evidence type="ECO:0000259" key="6">
    <source>
        <dbReference type="Pfam" id="PF04234"/>
    </source>
</evidence>
<dbReference type="SUPFAM" id="SSF81296">
    <property type="entry name" value="E set domains"/>
    <property type="match status" value="1"/>
</dbReference>
<dbReference type="InterPro" id="IPR014755">
    <property type="entry name" value="Cu-Rt/internalin_Ig-like"/>
</dbReference>
<feature type="region of interest" description="Disordered" evidence="3">
    <location>
        <begin position="140"/>
        <end position="177"/>
    </location>
</feature>
<comment type="caution">
    <text evidence="7">The sequence shown here is derived from an EMBL/GenBank/DDBJ whole genome shotgun (WGS) entry which is preliminary data.</text>
</comment>
<dbReference type="GO" id="GO:0005507">
    <property type="term" value="F:copper ion binding"/>
    <property type="evidence" value="ECO:0007669"/>
    <property type="project" value="InterPro"/>
</dbReference>
<name>A0A3M8LR51_9MICO</name>
<feature type="signal peptide" evidence="5">
    <location>
        <begin position="1"/>
        <end position="26"/>
    </location>
</feature>
<dbReference type="Proteomes" id="UP000279859">
    <property type="component" value="Unassembled WGS sequence"/>
</dbReference>
<evidence type="ECO:0000256" key="1">
    <source>
        <dbReference type="ARBA" id="ARBA00022729"/>
    </source>
</evidence>
<accession>A0A3M8LR51</accession>
<feature type="chain" id="PRO_5017956372" evidence="5">
    <location>
        <begin position="27"/>
        <end position="219"/>
    </location>
</feature>
<proteinExistence type="predicted"/>
<organism evidence="7 8">
    <name type="scientific">Cryobacterium tepidiphilum</name>
    <dbReference type="NCBI Taxonomy" id="2486026"/>
    <lineage>
        <taxon>Bacteria</taxon>
        <taxon>Bacillati</taxon>
        <taxon>Actinomycetota</taxon>
        <taxon>Actinomycetes</taxon>
        <taxon>Micrococcales</taxon>
        <taxon>Microbacteriaceae</taxon>
        <taxon>Cryobacterium</taxon>
    </lineage>
</organism>
<dbReference type="EMBL" id="RDSR01000001">
    <property type="protein sequence ID" value="RNE67359.1"/>
    <property type="molecule type" value="Genomic_DNA"/>
</dbReference>
<feature type="compositionally biased region" description="Low complexity" evidence="3">
    <location>
        <begin position="150"/>
        <end position="177"/>
    </location>
</feature>
<evidence type="ECO:0000256" key="3">
    <source>
        <dbReference type="SAM" id="MobiDB-lite"/>
    </source>
</evidence>
<reference evidence="7 8" key="1">
    <citation type="submission" date="2018-11" db="EMBL/GenBank/DDBJ databases">
        <title>Cryobacterium sp. nov., isolated from rhizosphere soil of lettuce.</title>
        <authorList>
            <person name="Wang Y."/>
        </authorList>
    </citation>
    <scope>NUCLEOTIDE SEQUENCE [LARGE SCALE GENOMIC DNA]</scope>
    <source>
        <strain evidence="7 8">NEAU-85</strain>
    </source>
</reference>
<dbReference type="OrthoDB" id="5242236at2"/>
<dbReference type="Gene3D" id="2.60.40.1220">
    <property type="match status" value="1"/>
</dbReference>
<feature type="transmembrane region" description="Helical" evidence="4">
    <location>
        <begin position="189"/>
        <end position="210"/>
    </location>
</feature>
<evidence type="ECO:0000313" key="8">
    <source>
        <dbReference type="Proteomes" id="UP000279859"/>
    </source>
</evidence>
<feature type="domain" description="CopC" evidence="6">
    <location>
        <begin position="32"/>
        <end position="130"/>
    </location>
</feature>
<dbReference type="GO" id="GO:0042597">
    <property type="term" value="C:periplasmic space"/>
    <property type="evidence" value="ECO:0007669"/>
    <property type="project" value="InterPro"/>
</dbReference>
<gene>
    <name evidence="7" type="ORF">EEJ31_00875</name>
</gene>
<keyword evidence="4" id="KW-0812">Transmembrane</keyword>
<evidence type="ECO:0000256" key="5">
    <source>
        <dbReference type="SAM" id="SignalP"/>
    </source>
</evidence>
<dbReference type="InterPro" id="IPR007348">
    <property type="entry name" value="CopC_dom"/>
</dbReference>
<evidence type="ECO:0000313" key="7">
    <source>
        <dbReference type="EMBL" id="RNE67359.1"/>
    </source>
</evidence>
<dbReference type="Pfam" id="PF04234">
    <property type="entry name" value="CopC"/>
    <property type="match status" value="1"/>
</dbReference>
<evidence type="ECO:0000256" key="2">
    <source>
        <dbReference type="ARBA" id="ARBA00023008"/>
    </source>
</evidence>
<keyword evidence="1 5" id="KW-0732">Signal</keyword>
<dbReference type="InterPro" id="IPR006311">
    <property type="entry name" value="TAT_signal"/>
</dbReference>
<dbReference type="RefSeq" id="WP_123044389.1">
    <property type="nucleotide sequence ID" value="NZ_RDSR01000001.1"/>
</dbReference>
<protein>
    <submittedName>
        <fullName evidence="7">Copper resistance protein CopC</fullName>
    </submittedName>
</protein>
<dbReference type="InterPro" id="IPR014756">
    <property type="entry name" value="Ig_E-set"/>
</dbReference>
<keyword evidence="4" id="KW-0472">Membrane</keyword>
<dbReference type="PROSITE" id="PS51318">
    <property type="entry name" value="TAT"/>
    <property type="match status" value="1"/>
</dbReference>
<keyword evidence="4" id="KW-1133">Transmembrane helix</keyword>
<evidence type="ECO:0000256" key="4">
    <source>
        <dbReference type="SAM" id="Phobius"/>
    </source>
</evidence>
<dbReference type="GO" id="GO:0046688">
    <property type="term" value="P:response to copper ion"/>
    <property type="evidence" value="ECO:0007669"/>
    <property type="project" value="InterPro"/>
</dbReference>
<dbReference type="AlphaFoldDB" id="A0A3M8LR51"/>